<dbReference type="AlphaFoldDB" id="A0A2M8QDC8"/>
<reference evidence="11 12" key="1">
    <citation type="submission" date="2017-11" db="EMBL/GenBank/DDBJ databases">
        <title>Evolution of Phototrophy in the Chloroflexi Phylum Driven by Horizontal Gene Transfer.</title>
        <authorList>
            <person name="Ward L.M."/>
            <person name="Hemp J."/>
            <person name="Shih P.M."/>
            <person name="Mcglynn S.E."/>
            <person name="Fischer W."/>
        </authorList>
    </citation>
    <scope>NUCLEOTIDE SEQUENCE [LARGE SCALE GENOMIC DNA]</scope>
    <source>
        <strain evidence="11">JP3_7</strain>
    </source>
</reference>
<dbReference type="GO" id="GO:0015833">
    <property type="term" value="P:peptide transport"/>
    <property type="evidence" value="ECO:0007669"/>
    <property type="project" value="InterPro"/>
</dbReference>
<dbReference type="InterPro" id="IPR013563">
    <property type="entry name" value="Oligopep_ABC_C"/>
</dbReference>
<feature type="domain" description="ABC transporter" evidence="10">
    <location>
        <begin position="26"/>
        <end position="311"/>
    </location>
</feature>
<dbReference type="EMBL" id="PGTN01000034">
    <property type="protein sequence ID" value="PJF47809.1"/>
    <property type="molecule type" value="Genomic_DNA"/>
</dbReference>
<gene>
    <name evidence="11" type="ORF">CUN48_06655</name>
</gene>
<evidence type="ECO:0000256" key="5">
    <source>
        <dbReference type="ARBA" id="ARBA00022519"/>
    </source>
</evidence>
<dbReference type="InterPro" id="IPR003439">
    <property type="entry name" value="ABC_transporter-like_ATP-bd"/>
</dbReference>
<dbReference type="PANTHER" id="PTHR43297:SF14">
    <property type="entry name" value="ATPASE AAA-TYPE CORE DOMAIN-CONTAINING PROTEIN"/>
    <property type="match status" value="1"/>
</dbReference>
<evidence type="ECO:0000256" key="9">
    <source>
        <dbReference type="ARBA" id="ARBA00023136"/>
    </source>
</evidence>
<evidence type="ECO:0000256" key="4">
    <source>
        <dbReference type="ARBA" id="ARBA00022475"/>
    </source>
</evidence>
<dbReference type="InterPro" id="IPR050388">
    <property type="entry name" value="ABC_Ni/Peptide_Import"/>
</dbReference>
<dbReference type="PROSITE" id="PS50893">
    <property type="entry name" value="ABC_TRANSPORTER_2"/>
    <property type="match status" value="1"/>
</dbReference>
<dbReference type="InterPro" id="IPR027417">
    <property type="entry name" value="P-loop_NTPase"/>
</dbReference>
<keyword evidence="5" id="KW-0997">Cell inner membrane</keyword>
<name>A0A2M8QDC8_9CHLR</name>
<comment type="similarity">
    <text evidence="2">Belongs to the ABC transporter superfamily.</text>
</comment>
<evidence type="ECO:0000256" key="7">
    <source>
        <dbReference type="ARBA" id="ARBA00022840"/>
    </source>
</evidence>
<evidence type="ECO:0000259" key="10">
    <source>
        <dbReference type="PROSITE" id="PS50893"/>
    </source>
</evidence>
<keyword evidence="4" id="KW-1003">Cell membrane</keyword>
<keyword evidence="8" id="KW-1278">Translocase</keyword>
<organism evidence="11 12">
    <name type="scientific">Candidatus Thermofonsia Clade 3 bacterium</name>
    <dbReference type="NCBI Taxonomy" id="2364212"/>
    <lineage>
        <taxon>Bacteria</taxon>
        <taxon>Bacillati</taxon>
        <taxon>Chloroflexota</taxon>
        <taxon>Candidatus Thermofontia</taxon>
        <taxon>Candidatus Thermofonsia Clade 3</taxon>
    </lineage>
</organism>
<evidence type="ECO:0000313" key="11">
    <source>
        <dbReference type="EMBL" id="PJF47809.1"/>
    </source>
</evidence>
<evidence type="ECO:0000256" key="6">
    <source>
        <dbReference type="ARBA" id="ARBA00022741"/>
    </source>
</evidence>
<comment type="caution">
    <text evidence="11">The sequence shown here is derived from an EMBL/GenBank/DDBJ whole genome shotgun (WGS) entry which is preliminary data.</text>
</comment>
<proteinExistence type="inferred from homology"/>
<dbReference type="PROSITE" id="PS00211">
    <property type="entry name" value="ABC_TRANSPORTER_1"/>
    <property type="match status" value="1"/>
</dbReference>
<evidence type="ECO:0000256" key="2">
    <source>
        <dbReference type="ARBA" id="ARBA00005417"/>
    </source>
</evidence>
<dbReference type="GO" id="GO:0005524">
    <property type="term" value="F:ATP binding"/>
    <property type="evidence" value="ECO:0007669"/>
    <property type="project" value="UniProtKB-KW"/>
</dbReference>
<dbReference type="InterPro" id="IPR003593">
    <property type="entry name" value="AAA+_ATPase"/>
</dbReference>
<protein>
    <submittedName>
        <fullName evidence="11">Dipeptide/oligopeptide/nickel ABC transporter ATP-binding protein</fullName>
    </submittedName>
</protein>
<dbReference type="GO" id="GO:0016887">
    <property type="term" value="F:ATP hydrolysis activity"/>
    <property type="evidence" value="ECO:0007669"/>
    <property type="project" value="InterPro"/>
</dbReference>
<dbReference type="CDD" id="cd03257">
    <property type="entry name" value="ABC_NikE_OppD_transporters"/>
    <property type="match status" value="1"/>
</dbReference>
<keyword evidence="6" id="KW-0547">Nucleotide-binding</keyword>
<evidence type="ECO:0000256" key="8">
    <source>
        <dbReference type="ARBA" id="ARBA00022967"/>
    </source>
</evidence>
<accession>A0A2M8QDC8</accession>
<dbReference type="Gene3D" id="3.40.50.300">
    <property type="entry name" value="P-loop containing nucleotide triphosphate hydrolases"/>
    <property type="match status" value="1"/>
</dbReference>
<dbReference type="GO" id="GO:0005886">
    <property type="term" value="C:plasma membrane"/>
    <property type="evidence" value="ECO:0007669"/>
    <property type="project" value="UniProtKB-SubCell"/>
</dbReference>
<sequence>MSTPSLATSLETSDRPTDVRQTLIEVRDLKVEFNIRGGVVKAVDGLTFDIKRGQTVGIIGESGCGKSVTARAILRMVPRPGKITGGEILYYRYSRYPGKDGKTKDIEVIDMTKLDPDGELVRQIRGGEIAMIFQEPMSSLTPVYTAGAHLNEAITLHRLLPVKTLGDQMVEKIMEYRPVTKDEARAIAIEMLRRVGIPKPEQRVDSYPHQLSGGQRQRVMIAIALSTEPYMLIADEPTTALDVSIEAQILDIMRELQQTANMAIMFITHNLGVIASMADEIVVMYMGKQVERAKVVDLFYNPKHPYTQALLQSVPKLGPKTGARLASIEGMVPDPLNLPTGCVFHPRCPAFMAGKCDKLIPNWTNVGDNHWVRCLLYEE</sequence>
<keyword evidence="3" id="KW-0813">Transport</keyword>
<dbReference type="SUPFAM" id="SSF52540">
    <property type="entry name" value="P-loop containing nucleoside triphosphate hydrolases"/>
    <property type="match status" value="1"/>
</dbReference>
<evidence type="ECO:0000256" key="3">
    <source>
        <dbReference type="ARBA" id="ARBA00022448"/>
    </source>
</evidence>
<dbReference type="InterPro" id="IPR017871">
    <property type="entry name" value="ABC_transporter-like_CS"/>
</dbReference>
<dbReference type="NCBIfam" id="TIGR01727">
    <property type="entry name" value="oligo_HPY"/>
    <property type="match status" value="1"/>
</dbReference>
<evidence type="ECO:0000256" key="1">
    <source>
        <dbReference type="ARBA" id="ARBA00004202"/>
    </source>
</evidence>
<keyword evidence="7 11" id="KW-0067">ATP-binding</keyword>
<dbReference type="PANTHER" id="PTHR43297">
    <property type="entry name" value="OLIGOPEPTIDE TRANSPORT ATP-BINDING PROTEIN APPD"/>
    <property type="match status" value="1"/>
</dbReference>
<dbReference type="Proteomes" id="UP000230790">
    <property type="component" value="Unassembled WGS sequence"/>
</dbReference>
<dbReference type="SMART" id="SM00382">
    <property type="entry name" value="AAA"/>
    <property type="match status" value="1"/>
</dbReference>
<keyword evidence="9" id="KW-0472">Membrane</keyword>
<evidence type="ECO:0000313" key="12">
    <source>
        <dbReference type="Proteomes" id="UP000230790"/>
    </source>
</evidence>
<dbReference type="Pfam" id="PF00005">
    <property type="entry name" value="ABC_tran"/>
    <property type="match status" value="1"/>
</dbReference>
<comment type="subcellular location">
    <subcellularLocation>
        <location evidence="1">Cell membrane</location>
        <topology evidence="1">Peripheral membrane protein</topology>
    </subcellularLocation>
</comment>
<dbReference type="Pfam" id="PF08352">
    <property type="entry name" value="oligo_HPY"/>
    <property type="match status" value="1"/>
</dbReference>